<feature type="region of interest" description="Disordered" evidence="4">
    <location>
        <begin position="687"/>
        <end position="720"/>
    </location>
</feature>
<dbReference type="EMBL" id="LSYV01000012">
    <property type="protein sequence ID" value="KXZ51793.1"/>
    <property type="molecule type" value="Genomic_DNA"/>
</dbReference>
<sequence length="720" mass="75413">MGNGCCKQEIENNPDGNPKDPQTEEQEKNDPAELRRWAKEGDATELERLLKRMPVKAIRSGAKKSEGIPEEEGHTALHFAAARGSLPCCELLVLYGAAVNAKGAKGATPLHATLDAGRRQVAHFLLEHGADINAKDSSGSSPFLCVLLSGRKRLATWLLQRCGGGPSPPSPAASSVALDVGAANKEGVSPLTVAARHGWWDLLEQLVGMAADPAQALNTRSGEGETPLGWALKYGTAGVLAGGELVRLASALLDKGASAVLPLFKEQIPPLCLAAATGEAALLAALRAKGASLEPEATKDIMGRNVLHYAAAKGRQSLCALLQSESVPGLTPASTDLAGNTPLHLAAQRGHADVARELLQRSDDPASAIMTPNREGVTVFHLFLKAGPAPESQEGVLWMLRQLSPEQAATPVGAKEIVIATPLLLAVGSHQEQVVAELLAAGHDPNQANTEGDTPLSRCLAGATAATAAADGAIFRLLVEKGAKMESASETCHPLLAICKNPLSRFSEAVVALLLDQAGGDPAAIPWAGRVDGAGRGPLHLAAMYDNAYMVRYLIEDVKMDVEAPSGEGLTPLMYAAWGCSSNAMRVLLNRRADPRVKDPTGASVLSYCLRLDRPESLACAAMLLMLGAPAEDCVDGRGEGLLHRAVRYGCSEFIRLWCRYGGNVCLLATTADAADDLPEALAEAGVAGAGGRGGPKEDYMDDKPEPFEAGWEAEGGWPL</sequence>
<dbReference type="STRING" id="33097.A0A150GPN4"/>
<evidence type="ECO:0000313" key="6">
    <source>
        <dbReference type="Proteomes" id="UP000075714"/>
    </source>
</evidence>
<dbReference type="AlphaFoldDB" id="A0A150GPN4"/>
<evidence type="ECO:0000256" key="4">
    <source>
        <dbReference type="SAM" id="MobiDB-lite"/>
    </source>
</evidence>
<feature type="repeat" description="ANK" evidence="3">
    <location>
        <begin position="338"/>
        <end position="364"/>
    </location>
</feature>
<dbReference type="Proteomes" id="UP000075714">
    <property type="component" value="Unassembled WGS sequence"/>
</dbReference>
<keyword evidence="1" id="KW-0677">Repeat</keyword>
<feature type="repeat" description="ANK" evidence="3">
    <location>
        <begin position="568"/>
        <end position="600"/>
    </location>
</feature>
<evidence type="ECO:0000256" key="3">
    <source>
        <dbReference type="PROSITE-ProRule" id="PRU00023"/>
    </source>
</evidence>
<dbReference type="Pfam" id="PF12796">
    <property type="entry name" value="Ank_2"/>
    <property type="match status" value="3"/>
</dbReference>
<keyword evidence="6" id="KW-1185">Reference proteome</keyword>
<dbReference type="InterPro" id="IPR002110">
    <property type="entry name" value="Ankyrin_rpt"/>
</dbReference>
<comment type="caution">
    <text evidence="5">The sequence shown here is derived from an EMBL/GenBank/DDBJ whole genome shotgun (WGS) entry which is preliminary data.</text>
</comment>
<dbReference type="OrthoDB" id="549361at2759"/>
<name>A0A150GPN4_GONPE</name>
<feature type="repeat" description="ANK" evidence="3">
    <location>
        <begin position="105"/>
        <end position="137"/>
    </location>
</feature>
<feature type="region of interest" description="Disordered" evidence="4">
    <location>
        <begin position="1"/>
        <end position="41"/>
    </location>
</feature>
<dbReference type="SMART" id="SM00248">
    <property type="entry name" value="ANK"/>
    <property type="match status" value="13"/>
</dbReference>
<proteinExistence type="predicted"/>
<evidence type="ECO:0000256" key="2">
    <source>
        <dbReference type="ARBA" id="ARBA00023043"/>
    </source>
</evidence>
<organism evidence="5 6">
    <name type="scientific">Gonium pectorale</name>
    <name type="common">Green alga</name>
    <dbReference type="NCBI Taxonomy" id="33097"/>
    <lineage>
        <taxon>Eukaryota</taxon>
        <taxon>Viridiplantae</taxon>
        <taxon>Chlorophyta</taxon>
        <taxon>core chlorophytes</taxon>
        <taxon>Chlorophyceae</taxon>
        <taxon>CS clade</taxon>
        <taxon>Chlamydomonadales</taxon>
        <taxon>Volvocaceae</taxon>
        <taxon>Gonium</taxon>
    </lineage>
</organism>
<dbReference type="Gene3D" id="1.25.40.20">
    <property type="entry name" value="Ankyrin repeat-containing domain"/>
    <property type="match status" value="4"/>
</dbReference>
<evidence type="ECO:0000256" key="1">
    <source>
        <dbReference type="ARBA" id="ARBA00022737"/>
    </source>
</evidence>
<dbReference type="PRINTS" id="PR01415">
    <property type="entry name" value="ANKYRIN"/>
</dbReference>
<protein>
    <submittedName>
        <fullName evidence="5">Uncharacterized protein</fullName>
    </submittedName>
</protein>
<dbReference type="SUPFAM" id="SSF48403">
    <property type="entry name" value="Ankyrin repeat"/>
    <property type="match status" value="2"/>
</dbReference>
<evidence type="ECO:0000313" key="5">
    <source>
        <dbReference type="EMBL" id="KXZ51793.1"/>
    </source>
</evidence>
<feature type="compositionally biased region" description="Basic and acidic residues" evidence="4">
    <location>
        <begin position="695"/>
        <end position="707"/>
    </location>
</feature>
<keyword evidence="2 3" id="KW-0040">ANK repeat</keyword>
<feature type="repeat" description="ANK" evidence="3">
    <location>
        <begin position="72"/>
        <end position="104"/>
    </location>
</feature>
<reference evidence="6" key="1">
    <citation type="journal article" date="2016" name="Nat. Commun.">
        <title>The Gonium pectorale genome demonstrates co-option of cell cycle regulation during the evolution of multicellularity.</title>
        <authorList>
            <person name="Hanschen E.R."/>
            <person name="Marriage T.N."/>
            <person name="Ferris P.J."/>
            <person name="Hamaji T."/>
            <person name="Toyoda A."/>
            <person name="Fujiyama A."/>
            <person name="Neme R."/>
            <person name="Noguchi H."/>
            <person name="Minakuchi Y."/>
            <person name="Suzuki M."/>
            <person name="Kawai-Toyooka H."/>
            <person name="Smith D.R."/>
            <person name="Sparks H."/>
            <person name="Anderson J."/>
            <person name="Bakaric R."/>
            <person name="Luria V."/>
            <person name="Karger A."/>
            <person name="Kirschner M.W."/>
            <person name="Durand P.M."/>
            <person name="Michod R.E."/>
            <person name="Nozaki H."/>
            <person name="Olson B.J."/>
        </authorList>
    </citation>
    <scope>NUCLEOTIDE SEQUENCE [LARGE SCALE GENOMIC DNA]</scope>
    <source>
        <strain evidence="6">NIES-2863</strain>
    </source>
</reference>
<feature type="compositionally biased region" description="Basic and acidic residues" evidence="4">
    <location>
        <begin position="17"/>
        <end position="41"/>
    </location>
</feature>
<dbReference type="PANTHER" id="PTHR24198">
    <property type="entry name" value="ANKYRIN REPEAT AND PROTEIN KINASE DOMAIN-CONTAINING PROTEIN"/>
    <property type="match status" value="1"/>
</dbReference>
<dbReference type="PROSITE" id="PS50297">
    <property type="entry name" value="ANK_REP_REGION"/>
    <property type="match status" value="4"/>
</dbReference>
<dbReference type="PANTHER" id="PTHR24198:SF165">
    <property type="entry name" value="ANKYRIN REPEAT-CONTAINING PROTEIN-RELATED"/>
    <property type="match status" value="1"/>
</dbReference>
<feature type="repeat" description="ANK" evidence="3">
    <location>
        <begin position="534"/>
        <end position="556"/>
    </location>
</feature>
<dbReference type="InterPro" id="IPR036770">
    <property type="entry name" value="Ankyrin_rpt-contain_sf"/>
</dbReference>
<accession>A0A150GPN4</accession>
<dbReference type="PROSITE" id="PS50088">
    <property type="entry name" value="ANK_REPEAT"/>
    <property type="match status" value="5"/>
</dbReference>
<gene>
    <name evidence="5" type="ORF">GPECTOR_11g236</name>
</gene>